<name>A0ABY2B854_9ACTN</name>
<organism evidence="2 3">
    <name type="scientific">Kribbella orskensis</name>
    <dbReference type="NCBI Taxonomy" id="2512216"/>
    <lineage>
        <taxon>Bacteria</taxon>
        <taxon>Bacillati</taxon>
        <taxon>Actinomycetota</taxon>
        <taxon>Actinomycetes</taxon>
        <taxon>Propionibacteriales</taxon>
        <taxon>Kribbellaceae</taxon>
        <taxon>Kribbella</taxon>
    </lineage>
</organism>
<feature type="signal peptide" evidence="1">
    <location>
        <begin position="1"/>
        <end position="26"/>
    </location>
</feature>
<evidence type="ECO:0000313" key="3">
    <source>
        <dbReference type="Proteomes" id="UP000295818"/>
    </source>
</evidence>
<accession>A0ABY2B854</accession>
<proteinExistence type="predicted"/>
<reference evidence="2 3" key="1">
    <citation type="journal article" date="2015" name="Stand. Genomic Sci.">
        <title>Genomic Encyclopedia of Bacterial and Archaeal Type Strains, Phase III: the genomes of soil and plant-associated and newly described type strains.</title>
        <authorList>
            <person name="Whitman W.B."/>
            <person name="Woyke T."/>
            <person name="Klenk H.P."/>
            <person name="Zhou Y."/>
            <person name="Lilburn T.G."/>
            <person name="Beck B.J."/>
            <person name="De Vos P."/>
            <person name="Vandamme P."/>
            <person name="Eisen J.A."/>
            <person name="Garrity G."/>
            <person name="Hugenholtz P."/>
            <person name="Kyrpides N.C."/>
        </authorList>
    </citation>
    <scope>NUCLEOTIDE SEQUENCE [LARGE SCALE GENOMIC DNA]</scope>
    <source>
        <strain evidence="2 3">VKM Ac-2538</strain>
    </source>
</reference>
<sequence length="102" mass="11065">MKAHWKPLARAVVGLVLLLALTRVGGGNSEQQTEGWKDGYQQGYNILSRNDGANSAADIERTCNNVSSTILLTRGTTFAQHWQNGCEAGFTASRQDDGLMPK</sequence>
<evidence type="ECO:0000256" key="1">
    <source>
        <dbReference type="SAM" id="SignalP"/>
    </source>
</evidence>
<dbReference type="Proteomes" id="UP000295818">
    <property type="component" value="Unassembled WGS sequence"/>
</dbReference>
<protein>
    <submittedName>
        <fullName evidence="2">Uncharacterized protein</fullName>
    </submittedName>
</protein>
<keyword evidence="1" id="KW-0732">Signal</keyword>
<keyword evidence="3" id="KW-1185">Reference proteome</keyword>
<gene>
    <name evidence="2" type="ORF">EV644_1498</name>
</gene>
<dbReference type="EMBL" id="SLWM01000049">
    <property type="protein sequence ID" value="TCO08099.1"/>
    <property type="molecule type" value="Genomic_DNA"/>
</dbReference>
<comment type="caution">
    <text evidence="2">The sequence shown here is derived from an EMBL/GenBank/DDBJ whole genome shotgun (WGS) entry which is preliminary data.</text>
</comment>
<feature type="chain" id="PRO_5046367364" evidence="1">
    <location>
        <begin position="27"/>
        <end position="102"/>
    </location>
</feature>
<evidence type="ECO:0000313" key="2">
    <source>
        <dbReference type="EMBL" id="TCO08099.1"/>
    </source>
</evidence>